<dbReference type="SUPFAM" id="SSF51445">
    <property type="entry name" value="(Trans)glycosidases"/>
    <property type="match status" value="1"/>
</dbReference>
<dbReference type="Pfam" id="PF21365">
    <property type="entry name" value="Glyco_hydro_31_3rd"/>
    <property type="match status" value="1"/>
</dbReference>
<comment type="similarity">
    <text evidence="2 7">Belongs to the glycosyl hydrolase 31 family.</text>
</comment>
<dbReference type="CDD" id="cd06602">
    <property type="entry name" value="GH31_MGAM_SI_GAA"/>
    <property type="match status" value="1"/>
</dbReference>
<feature type="domain" description="Glycoside hydrolase family 31 TIM barrel" evidence="9">
    <location>
        <begin position="304"/>
        <end position="736"/>
    </location>
</feature>
<feature type="signal peptide" evidence="8">
    <location>
        <begin position="1"/>
        <end position="15"/>
    </location>
</feature>
<evidence type="ECO:0000259" key="9">
    <source>
        <dbReference type="Pfam" id="PF01055"/>
    </source>
</evidence>
<accession>A0A6H0XTQ0</accession>
<dbReference type="EC" id="3.2.1.20" evidence="3"/>
<evidence type="ECO:0000259" key="10">
    <source>
        <dbReference type="Pfam" id="PF21365"/>
    </source>
</evidence>
<evidence type="ECO:0000256" key="2">
    <source>
        <dbReference type="ARBA" id="ARBA00007806"/>
    </source>
</evidence>
<dbReference type="Proteomes" id="UP000503462">
    <property type="component" value="Chromosome 2"/>
</dbReference>
<dbReference type="EMBL" id="CP051140">
    <property type="protein sequence ID" value="QIW98151.1"/>
    <property type="molecule type" value="Genomic_DNA"/>
</dbReference>
<evidence type="ECO:0000256" key="8">
    <source>
        <dbReference type="SAM" id="SignalP"/>
    </source>
</evidence>
<dbReference type="InterPro" id="IPR048395">
    <property type="entry name" value="Glyco_hydro_31_C"/>
</dbReference>
<dbReference type="CDD" id="cd14752">
    <property type="entry name" value="GH31_N"/>
    <property type="match status" value="1"/>
</dbReference>
<dbReference type="Pfam" id="PF01055">
    <property type="entry name" value="Glyco_hydro_31_2nd"/>
    <property type="match status" value="1"/>
</dbReference>
<dbReference type="GO" id="GO:0005975">
    <property type="term" value="P:carbohydrate metabolic process"/>
    <property type="evidence" value="ECO:0007669"/>
    <property type="project" value="InterPro"/>
</dbReference>
<evidence type="ECO:0000256" key="6">
    <source>
        <dbReference type="ARBA" id="ARBA00023295"/>
    </source>
</evidence>
<dbReference type="Gene3D" id="3.20.20.80">
    <property type="entry name" value="Glycosidases"/>
    <property type="match status" value="2"/>
</dbReference>
<sequence>MYALSLLSLAVLAAAQQPQYPPAFPPTPILPSSLNYAPSVTPNVMDLTAPDAQVVCPGYTASNVRQSASGVTADLNLAGKACNVYGNDIENLVLQVQYQSKERLNVRIQPKYLAPQNQSLYVLSEDFTPLPKQDSGTCSDNSDLVFQWTNTPSFQFRITRKRSGDILFSTYGSKIIFEDQFLEVKTSMVPKYNIYGLAAYIHSFRLGNDWTQTFWNAYNLANDQEIDVNGHDTHPMYLETRYNSSGPSTSHGVYARNAHGQDWLLRDTSLTYRTIGGSLDFYFISGSTPKKVIAQYHTGIVGTPALQNYWALGFFQNRWSYQNWTNLQDVIDAYAAQNIQLEGVMSDLDYLKLNRIFTNNPGHYDIAPGQEFLARLHAAGQKYLPILDPNVYAPNGTAADAYPTYDRGVALNAFIRNGNDSLYYGSHWPGFSAMTDFAVPQGQQFWTNEIQTFHKDIQFDGFWLDVSDAALFCTGSCGQGKLSQNPIHIPQPLPGDPNTALAVDYRYPEGFAVTNATEATSALAAMASQSLAYPTNFVTPTPVLARTQPTAGVRNLLYPPYAINNFLDGHTLGKQTIQVNATHNDGPYNSTEYELHNLHGHLSGRATYNGLKSISNGKRPWFIARSTFAGSGTFAGHWGGDTNSKFGNMYFGISQALQFGIAGIPYFGVETCGFNGNADLQLCTRWMQLSAWFPMYRNHNNRNTIAQEAYRWATTAESTRRIMNIRYSLLPYTYTLFYKANTAGQTVLRALAWEFPDDPSLAAVETQFMSGPAILVTPVLEPNVDTVKGVFPGVGQGTIWYDWYTFSKVQVAAGENKTLSAPILTQPIHIRGGYIIPLQKAGNTTYTSRKNPWSLIVALDKNATAKGELYLDDGESLQPNATTTVVFQFKGNALYAKSRGNYKDTNPLANVTIAGVSAAPKSIAVSCGGQASNSPKFQYTNGTLFITELQESTQGGAWSRDLVIKLQN</sequence>
<feature type="domain" description="Glycosyl hydrolase family 31 C-terminal" evidence="10">
    <location>
        <begin position="744"/>
        <end position="836"/>
    </location>
</feature>
<dbReference type="SUPFAM" id="SSF74650">
    <property type="entry name" value="Galactose mutarotase-like"/>
    <property type="match status" value="1"/>
</dbReference>
<dbReference type="GO" id="GO:0004558">
    <property type="term" value="F:alpha-1,4-glucosidase activity"/>
    <property type="evidence" value="ECO:0007669"/>
    <property type="project" value="UniProtKB-EC"/>
</dbReference>
<keyword evidence="6 7" id="KW-0326">Glycosidase</keyword>
<keyword evidence="5" id="KW-0325">Glycoprotein</keyword>
<evidence type="ECO:0000256" key="5">
    <source>
        <dbReference type="ARBA" id="ARBA00023180"/>
    </source>
</evidence>
<dbReference type="InterPro" id="IPR013780">
    <property type="entry name" value="Glyco_hydro_b"/>
</dbReference>
<dbReference type="PANTHER" id="PTHR22762:SF133">
    <property type="entry name" value="P-TYPE DOMAIN-CONTAINING PROTEIN"/>
    <property type="match status" value="1"/>
</dbReference>
<dbReference type="InterPro" id="IPR000322">
    <property type="entry name" value="Glyco_hydro_31_TIM"/>
</dbReference>
<comment type="catalytic activity">
    <reaction evidence="1">
        <text>Hydrolysis of terminal, non-reducing (1-&gt;4)-linked alpha-D-glucose residues with release of alpha-D-glucose.</text>
        <dbReference type="EC" id="3.2.1.20"/>
    </reaction>
</comment>
<dbReference type="SUPFAM" id="SSF51011">
    <property type="entry name" value="Glycosyl hydrolase domain"/>
    <property type="match status" value="1"/>
</dbReference>
<organism evidence="11 12">
    <name type="scientific">Peltaster fructicola</name>
    <dbReference type="NCBI Taxonomy" id="286661"/>
    <lineage>
        <taxon>Eukaryota</taxon>
        <taxon>Fungi</taxon>
        <taxon>Dikarya</taxon>
        <taxon>Ascomycota</taxon>
        <taxon>Pezizomycotina</taxon>
        <taxon>Dothideomycetes</taxon>
        <taxon>Dothideomycetes incertae sedis</taxon>
        <taxon>Peltaster</taxon>
    </lineage>
</organism>
<evidence type="ECO:0000256" key="1">
    <source>
        <dbReference type="ARBA" id="ARBA00001657"/>
    </source>
</evidence>
<evidence type="ECO:0000256" key="4">
    <source>
        <dbReference type="ARBA" id="ARBA00022801"/>
    </source>
</evidence>
<dbReference type="AlphaFoldDB" id="A0A6H0XTQ0"/>
<gene>
    <name evidence="11" type="ORF">AMS68_003669</name>
</gene>
<evidence type="ECO:0000313" key="11">
    <source>
        <dbReference type="EMBL" id="QIW98151.1"/>
    </source>
</evidence>
<name>A0A6H0XTQ0_9PEZI</name>
<dbReference type="Gene3D" id="2.60.40.1180">
    <property type="entry name" value="Golgi alpha-mannosidase II"/>
    <property type="match status" value="2"/>
</dbReference>
<protein>
    <recommendedName>
        <fullName evidence="3">alpha-glucosidase</fullName>
        <ecNumber evidence="3">3.2.1.20</ecNumber>
    </recommendedName>
</protein>
<dbReference type="PANTHER" id="PTHR22762">
    <property type="entry name" value="ALPHA-GLUCOSIDASE"/>
    <property type="match status" value="1"/>
</dbReference>
<dbReference type="InterPro" id="IPR017853">
    <property type="entry name" value="GH"/>
</dbReference>
<evidence type="ECO:0000313" key="12">
    <source>
        <dbReference type="Proteomes" id="UP000503462"/>
    </source>
</evidence>
<dbReference type="Gene3D" id="2.60.40.1760">
    <property type="entry name" value="glycosyl hydrolase (family 31)"/>
    <property type="match status" value="1"/>
</dbReference>
<keyword evidence="4 7" id="KW-0378">Hydrolase</keyword>
<evidence type="ECO:0000256" key="7">
    <source>
        <dbReference type="RuleBase" id="RU361185"/>
    </source>
</evidence>
<keyword evidence="8" id="KW-0732">Signal</keyword>
<dbReference type="GO" id="GO:0030246">
    <property type="term" value="F:carbohydrate binding"/>
    <property type="evidence" value="ECO:0007669"/>
    <property type="project" value="InterPro"/>
</dbReference>
<proteinExistence type="inferred from homology"/>
<reference evidence="11 12" key="1">
    <citation type="journal article" date="2016" name="Sci. Rep.">
        <title>Peltaster fructicola genome reveals evolution from an invasive phytopathogen to an ectophytic parasite.</title>
        <authorList>
            <person name="Xu C."/>
            <person name="Chen H."/>
            <person name="Gleason M.L."/>
            <person name="Xu J.R."/>
            <person name="Liu H."/>
            <person name="Zhang R."/>
            <person name="Sun G."/>
        </authorList>
    </citation>
    <scope>NUCLEOTIDE SEQUENCE [LARGE SCALE GENOMIC DNA]</scope>
    <source>
        <strain evidence="11 12">LNHT1506</strain>
    </source>
</reference>
<keyword evidence="12" id="KW-1185">Reference proteome</keyword>
<dbReference type="OrthoDB" id="5839090at2759"/>
<evidence type="ECO:0000256" key="3">
    <source>
        <dbReference type="ARBA" id="ARBA00012741"/>
    </source>
</evidence>
<feature type="chain" id="PRO_5026183590" description="alpha-glucosidase" evidence="8">
    <location>
        <begin position="16"/>
        <end position="968"/>
    </location>
</feature>
<dbReference type="FunFam" id="2.60.40.1180:FF:000001">
    <property type="entry name" value="Maltase-glucoamylase, intestinal"/>
    <property type="match status" value="1"/>
</dbReference>
<dbReference type="InterPro" id="IPR011013">
    <property type="entry name" value="Gal_mutarotase_sf_dom"/>
</dbReference>